<dbReference type="GO" id="GO:0005783">
    <property type="term" value="C:endoplasmic reticulum"/>
    <property type="evidence" value="ECO:0007669"/>
    <property type="project" value="TreeGrafter"/>
</dbReference>
<dbReference type="InterPro" id="IPR001129">
    <property type="entry name" value="Membr-assoc_MAPEG"/>
</dbReference>
<reference evidence="6 7" key="1">
    <citation type="journal article" date="2013" name="PLoS Genet.">
        <title>Genomic mechanisms accounting for the adaptation to parasitism in nematode-trapping fungi.</title>
        <authorList>
            <person name="Meerupati T."/>
            <person name="Andersson K.M."/>
            <person name="Friman E."/>
            <person name="Kumar D."/>
            <person name="Tunlid A."/>
            <person name="Ahren D."/>
        </authorList>
    </citation>
    <scope>NUCLEOTIDE SEQUENCE [LARGE SCALE GENOMIC DNA]</scope>
    <source>
        <strain evidence="6 7">CBS 200.50</strain>
    </source>
</reference>
<dbReference type="OMA" id="ACQHLGW"/>
<keyword evidence="2 5" id="KW-0812">Transmembrane</keyword>
<dbReference type="InterPro" id="IPR050997">
    <property type="entry name" value="MAPEG"/>
</dbReference>
<reference evidence="7" key="2">
    <citation type="submission" date="2013-04" db="EMBL/GenBank/DDBJ databases">
        <title>Genomic mechanisms accounting for the adaptation to parasitism in nematode-trapping fungi.</title>
        <authorList>
            <person name="Ahren D.G."/>
        </authorList>
    </citation>
    <scope>NUCLEOTIDE SEQUENCE [LARGE SCALE GENOMIC DNA]</scope>
    <source>
        <strain evidence="7">CBS 200.50</strain>
    </source>
</reference>
<keyword evidence="7" id="KW-1185">Reference proteome</keyword>
<dbReference type="OrthoDB" id="410651at2759"/>
<organism evidence="6 7">
    <name type="scientific">Dactylellina haptotyla (strain CBS 200.50)</name>
    <name type="common">Nematode-trapping fungus</name>
    <name type="synonym">Monacrosporium haptotylum</name>
    <dbReference type="NCBI Taxonomy" id="1284197"/>
    <lineage>
        <taxon>Eukaryota</taxon>
        <taxon>Fungi</taxon>
        <taxon>Dikarya</taxon>
        <taxon>Ascomycota</taxon>
        <taxon>Pezizomycotina</taxon>
        <taxon>Orbiliomycetes</taxon>
        <taxon>Orbiliales</taxon>
        <taxon>Orbiliaceae</taxon>
        <taxon>Dactylellina</taxon>
    </lineage>
</organism>
<dbReference type="HOGENOM" id="CLU_110291_1_1_1"/>
<sequence>MNVTIPAEYGYVLITALASTFVNQWHGLKVGQARTKAGVPYPNTYATHEESTLGNDKYAFNCAQRTHMNFIENLPQFYVSLLISGLMFPKFAAVAGANWLFGRVLYHIGYVNRTKPNGKGRFLGAPFIYSSQLGLWGTAGYVCYKMVTGA</sequence>
<dbReference type="GO" id="GO:0004364">
    <property type="term" value="F:glutathione transferase activity"/>
    <property type="evidence" value="ECO:0007669"/>
    <property type="project" value="TreeGrafter"/>
</dbReference>
<gene>
    <name evidence="6" type="ORF">H072_6408</name>
</gene>
<dbReference type="eggNOG" id="ENOG502S4E5">
    <property type="taxonomic scope" value="Eukaryota"/>
</dbReference>
<proteinExistence type="predicted"/>
<evidence type="ECO:0000256" key="4">
    <source>
        <dbReference type="ARBA" id="ARBA00023136"/>
    </source>
</evidence>
<evidence type="ECO:0000256" key="3">
    <source>
        <dbReference type="ARBA" id="ARBA00022989"/>
    </source>
</evidence>
<evidence type="ECO:0000256" key="5">
    <source>
        <dbReference type="SAM" id="Phobius"/>
    </source>
</evidence>
<evidence type="ECO:0000313" key="7">
    <source>
        <dbReference type="Proteomes" id="UP000015100"/>
    </source>
</evidence>
<protein>
    <submittedName>
        <fullName evidence="6">Uncharacterized protein</fullName>
    </submittedName>
</protein>
<dbReference type="SUPFAM" id="SSF161084">
    <property type="entry name" value="MAPEG domain-like"/>
    <property type="match status" value="1"/>
</dbReference>
<dbReference type="GO" id="GO:0016020">
    <property type="term" value="C:membrane"/>
    <property type="evidence" value="ECO:0007669"/>
    <property type="project" value="UniProtKB-SubCell"/>
</dbReference>
<name>S8AFA6_DACHA</name>
<evidence type="ECO:0000256" key="1">
    <source>
        <dbReference type="ARBA" id="ARBA00004141"/>
    </source>
</evidence>
<comment type="caution">
    <text evidence="6">The sequence shown here is derived from an EMBL/GenBank/DDBJ whole genome shotgun (WGS) entry which is preliminary data.</text>
</comment>
<evidence type="ECO:0000256" key="2">
    <source>
        <dbReference type="ARBA" id="ARBA00022692"/>
    </source>
</evidence>
<dbReference type="InterPro" id="IPR023352">
    <property type="entry name" value="MAPEG-like_dom_sf"/>
</dbReference>
<feature type="transmembrane region" description="Helical" evidence="5">
    <location>
        <begin position="122"/>
        <end position="142"/>
    </location>
</feature>
<dbReference type="Pfam" id="PF01124">
    <property type="entry name" value="MAPEG"/>
    <property type="match status" value="1"/>
</dbReference>
<keyword evidence="3 5" id="KW-1133">Transmembrane helix</keyword>
<accession>S8AFA6</accession>
<dbReference type="STRING" id="1284197.S8AFA6"/>
<dbReference type="PANTHER" id="PTHR10250:SF26">
    <property type="entry name" value="GLUTATHIONE S-TRANSFERASE 3, MITOCHONDRIAL"/>
    <property type="match status" value="1"/>
</dbReference>
<keyword evidence="4 5" id="KW-0472">Membrane</keyword>
<dbReference type="Proteomes" id="UP000015100">
    <property type="component" value="Unassembled WGS sequence"/>
</dbReference>
<dbReference type="Gene3D" id="1.20.120.550">
    <property type="entry name" value="Membrane associated eicosanoid/glutathione metabolism-like domain"/>
    <property type="match status" value="1"/>
</dbReference>
<feature type="transmembrane region" description="Helical" evidence="5">
    <location>
        <begin position="77"/>
        <end position="101"/>
    </location>
</feature>
<dbReference type="AlphaFoldDB" id="S8AFA6"/>
<dbReference type="GO" id="GO:0005635">
    <property type="term" value="C:nuclear envelope"/>
    <property type="evidence" value="ECO:0007669"/>
    <property type="project" value="TreeGrafter"/>
</dbReference>
<evidence type="ECO:0000313" key="6">
    <source>
        <dbReference type="EMBL" id="EPS39821.1"/>
    </source>
</evidence>
<dbReference type="EMBL" id="AQGS01000443">
    <property type="protein sequence ID" value="EPS39821.1"/>
    <property type="molecule type" value="Genomic_DNA"/>
</dbReference>
<dbReference type="GO" id="GO:0004602">
    <property type="term" value="F:glutathione peroxidase activity"/>
    <property type="evidence" value="ECO:0007669"/>
    <property type="project" value="TreeGrafter"/>
</dbReference>
<dbReference type="PANTHER" id="PTHR10250">
    <property type="entry name" value="MICROSOMAL GLUTATHIONE S-TRANSFERASE"/>
    <property type="match status" value="1"/>
</dbReference>
<comment type="subcellular location">
    <subcellularLocation>
        <location evidence="1">Membrane</location>
        <topology evidence="1">Multi-pass membrane protein</topology>
    </subcellularLocation>
</comment>